<dbReference type="EMBL" id="CP137573">
    <property type="protein sequence ID" value="WOX20250.1"/>
    <property type="molecule type" value="Genomic_DNA"/>
</dbReference>
<evidence type="ECO:0000256" key="2">
    <source>
        <dbReference type="SAM" id="Phobius"/>
    </source>
</evidence>
<proteinExistence type="predicted"/>
<accession>A0ABZ0LLW3</accession>
<feature type="transmembrane region" description="Helical" evidence="2">
    <location>
        <begin position="123"/>
        <end position="145"/>
    </location>
</feature>
<protein>
    <submittedName>
        <fullName evidence="3">DUF6328 family protein</fullName>
    </submittedName>
</protein>
<feature type="transmembrane region" description="Helical" evidence="2">
    <location>
        <begin position="49"/>
        <end position="68"/>
    </location>
</feature>
<organism evidence="3 4">
    <name type="scientific">Streptomyces solicathayae</name>
    <dbReference type="NCBI Taxonomy" id="3081768"/>
    <lineage>
        <taxon>Bacteria</taxon>
        <taxon>Bacillati</taxon>
        <taxon>Actinomycetota</taxon>
        <taxon>Actinomycetes</taxon>
        <taxon>Kitasatosporales</taxon>
        <taxon>Streptomycetaceae</taxon>
        <taxon>Streptomyces</taxon>
    </lineage>
</organism>
<feature type="transmembrane region" description="Helical" evidence="2">
    <location>
        <begin position="80"/>
        <end position="103"/>
    </location>
</feature>
<dbReference type="Proteomes" id="UP001301731">
    <property type="component" value="Chromosome"/>
</dbReference>
<dbReference type="RefSeq" id="WP_318100638.1">
    <property type="nucleotide sequence ID" value="NZ_CP137573.1"/>
</dbReference>
<feature type="compositionally biased region" description="Basic and acidic residues" evidence="1">
    <location>
        <begin position="25"/>
        <end position="39"/>
    </location>
</feature>
<evidence type="ECO:0000313" key="3">
    <source>
        <dbReference type="EMBL" id="WOX20250.1"/>
    </source>
</evidence>
<dbReference type="Pfam" id="PF19853">
    <property type="entry name" value="DUF6328"/>
    <property type="match status" value="1"/>
</dbReference>
<name>A0ABZ0LLW3_9ACTN</name>
<dbReference type="InterPro" id="IPR046291">
    <property type="entry name" value="DUF6328"/>
</dbReference>
<keyword evidence="2" id="KW-1133">Transmembrane helix</keyword>
<keyword evidence="2" id="KW-0472">Membrane</keyword>
<keyword evidence="4" id="KW-1185">Reference proteome</keyword>
<feature type="transmembrane region" description="Helical" evidence="2">
    <location>
        <begin position="151"/>
        <end position="170"/>
    </location>
</feature>
<gene>
    <name evidence="3" type="ORF">R2D22_02115</name>
</gene>
<feature type="region of interest" description="Disordered" evidence="1">
    <location>
        <begin position="1"/>
        <end position="39"/>
    </location>
</feature>
<keyword evidence="2" id="KW-0812">Transmembrane</keyword>
<evidence type="ECO:0000313" key="4">
    <source>
        <dbReference type="Proteomes" id="UP001301731"/>
    </source>
</evidence>
<evidence type="ECO:0000256" key="1">
    <source>
        <dbReference type="SAM" id="MobiDB-lite"/>
    </source>
</evidence>
<reference evidence="3 4" key="1">
    <citation type="submission" date="2023-10" db="EMBL/GenBank/DDBJ databases">
        <title>The genome sequence of Streptomyces sp. HUAS YS2.</title>
        <authorList>
            <person name="Mo P."/>
        </authorList>
    </citation>
    <scope>NUCLEOTIDE SEQUENCE [LARGE SCALE GENOMIC DNA]</scope>
    <source>
        <strain evidence="3 4">HUAS YS2</strain>
    </source>
</reference>
<sequence>MSGQEQGQTGEDRPGGQAADGDGDGLTRGRHETPEERADRRWTELVQEIRVAQTGVQILLGFLLTVVFAPRFVELSSTDLALYIATLGLGSAATGALIGPVSFHRIVAGRRIKPQAVRWAGRLIAVGLALLLATLGTALLLVLRFATDSAYVPWLVAGLVTWYLLCWYVLPLWARRRYTSGE</sequence>